<dbReference type="EMBL" id="JABSTQ010008516">
    <property type="protein sequence ID" value="KAG0434417.1"/>
    <property type="molecule type" value="Genomic_DNA"/>
</dbReference>
<keyword evidence="2" id="KW-1185">Reference proteome</keyword>
<comment type="caution">
    <text evidence="1">The sequence shown here is derived from an EMBL/GenBank/DDBJ whole genome shotgun (WGS) entry which is preliminary data.</text>
</comment>
<protein>
    <submittedName>
        <fullName evidence="1">Uncharacterized protein</fullName>
    </submittedName>
</protein>
<accession>A0AC60QIZ4</accession>
<proteinExistence type="predicted"/>
<feature type="non-terminal residue" evidence="1">
    <location>
        <position position="1"/>
    </location>
</feature>
<dbReference type="Proteomes" id="UP000805193">
    <property type="component" value="Unassembled WGS sequence"/>
</dbReference>
<evidence type="ECO:0000313" key="2">
    <source>
        <dbReference type="Proteomes" id="UP000805193"/>
    </source>
</evidence>
<name>A0AC60QIZ4_IXOPE</name>
<gene>
    <name evidence="1" type="ORF">HPB47_019122</name>
</gene>
<feature type="non-terminal residue" evidence="1">
    <location>
        <position position="83"/>
    </location>
</feature>
<organism evidence="1 2">
    <name type="scientific">Ixodes persulcatus</name>
    <name type="common">Taiga tick</name>
    <dbReference type="NCBI Taxonomy" id="34615"/>
    <lineage>
        <taxon>Eukaryota</taxon>
        <taxon>Metazoa</taxon>
        <taxon>Ecdysozoa</taxon>
        <taxon>Arthropoda</taxon>
        <taxon>Chelicerata</taxon>
        <taxon>Arachnida</taxon>
        <taxon>Acari</taxon>
        <taxon>Parasitiformes</taxon>
        <taxon>Ixodida</taxon>
        <taxon>Ixodoidea</taxon>
        <taxon>Ixodidae</taxon>
        <taxon>Ixodinae</taxon>
        <taxon>Ixodes</taxon>
    </lineage>
</organism>
<reference evidence="1 2" key="1">
    <citation type="journal article" date="2020" name="Cell">
        <title>Large-Scale Comparative Analyses of Tick Genomes Elucidate Their Genetic Diversity and Vector Capacities.</title>
        <authorList>
            <consortium name="Tick Genome and Microbiome Consortium (TIGMIC)"/>
            <person name="Jia N."/>
            <person name="Wang J."/>
            <person name="Shi W."/>
            <person name="Du L."/>
            <person name="Sun Y."/>
            <person name="Zhan W."/>
            <person name="Jiang J.F."/>
            <person name="Wang Q."/>
            <person name="Zhang B."/>
            <person name="Ji P."/>
            <person name="Bell-Sakyi L."/>
            <person name="Cui X.M."/>
            <person name="Yuan T.T."/>
            <person name="Jiang B.G."/>
            <person name="Yang W.F."/>
            <person name="Lam T.T."/>
            <person name="Chang Q.C."/>
            <person name="Ding S.J."/>
            <person name="Wang X.J."/>
            <person name="Zhu J.G."/>
            <person name="Ruan X.D."/>
            <person name="Zhao L."/>
            <person name="Wei J.T."/>
            <person name="Ye R.Z."/>
            <person name="Que T.C."/>
            <person name="Du C.H."/>
            <person name="Zhou Y.H."/>
            <person name="Cheng J.X."/>
            <person name="Dai P.F."/>
            <person name="Guo W.B."/>
            <person name="Han X.H."/>
            <person name="Huang E.J."/>
            <person name="Li L.F."/>
            <person name="Wei W."/>
            <person name="Gao Y.C."/>
            <person name="Liu J.Z."/>
            <person name="Shao H.Z."/>
            <person name="Wang X."/>
            <person name="Wang C.C."/>
            <person name="Yang T.C."/>
            <person name="Huo Q.B."/>
            <person name="Li W."/>
            <person name="Chen H.Y."/>
            <person name="Chen S.E."/>
            <person name="Zhou L.G."/>
            <person name="Ni X.B."/>
            <person name="Tian J.H."/>
            <person name="Sheng Y."/>
            <person name="Liu T."/>
            <person name="Pan Y.S."/>
            <person name="Xia L.Y."/>
            <person name="Li J."/>
            <person name="Zhao F."/>
            <person name="Cao W.C."/>
        </authorList>
    </citation>
    <scope>NUCLEOTIDE SEQUENCE [LARGE SCALE GENOMIC DNA]</scope>
    <source>
        <strain evidence="1">Iper-2018</strain>
    </source>
</reference>
<evidence type="ECO:0000313" key="1">
    <source>
        <dbReference type="EMBL" id="KAG0434417.1"/>
    </source>
</evidence>
<sequence length="83" mass="9486">DILYYNEVGQFFYVERINRMFHFMTMLVAPSSIERVLLSHKGIADAAVIGVPHPEYQEVAKAFVVLKKPASEITEEELKIFVA</sequence>